<evidence type="ECO:0000313" key="2">
    <source>
        <dbReference type="Proteomes" id="UP001446032"/>
    </source>
</evidence>
<gene>
    <name evidence="1" type="ORF">WMO75_12755</name>
</gene>
<comment type="caution">
    <text evidence="1">The sequence shown here is derived from an EMBL/GenBank/DDBJ whole genome shotgun (WGS) entry which is preliminary data.</text>
</comment>
<keyword evidence="2" id="KW-1185">Reference proteome</keyword>
<dbReference type="SUPFAM" id="SSF52540">
    <property type="entry name" value="P-loop containing nucleoside triphosphate hydrolases"/>
    <property type="match status" value="1"/>
</dbReference>
<sequence>MPAPRNGFKGYTYQQYIFTLFFAKMDTERKIKKIEAESQGTKQFDDLYIEMEDETRYRIQIKNYPQAELDDINITDHVVSIQGNKNKYDPKDNNILVVKSDHINPNEFFMDLPAIKKSGITIIPLIEEKVEEIIDSLYRSDKRELKIIHLGYSITCKAKFMVEKKDLPPMETIPENLTEETIILRTAPDEVPEGITYIIGKPGIGKSHYVNELISKYTGAAVYRFWIDSQDEYLQERLFYKTFLDNLAMQFWESPRNFEEEELIEEINKGKKILIIDGLDHVENYQPLELSRYIQFIDKLKSGKVIVLSRPLKAEIPWEPIELLNWTYEETAKYLKEGYGIDDYEVAEKIFNITDGYSIITFYVANHYKIYNEIGLTQEMEDLNQYYDNLLGESSTSSLLTIFATNNSFYTEKELNELLVMPELVDAVKDFIKQHPYLFERVENRISLLHDSLNTYLRGIGKRYPERMNSVNNIVKESLRSENVEYMARMNSFMLEDDFLDELLIQYSDAECLERVLQKTIDIDSVHSFYIQLKNILEYRKNVFNIYQYYSFALLYQVMERQNSIGYEGLMFLVMKYIERQENLIDCIYSSKEIWNLYLLLNGKHEKDYKHFLKKEHYDKRHISSVINCVEEQVHFFDKLDKKISDEEFEIMMHDAKDSLKKRENLTNYLVSVWINDEKQNEYYDTIQLFLSGEEKNAQNRFDKQVKKYQLDTIWRESILTAVRWQLNELGLFDEKNWFRKKSLKETIQNEAPKGSFAISDWLEAMMRLANKENRDIDIYSVNYFWIMYQQRKDYTVHNIDVALTIFEKNNQIEEMCSLKIIEKLMKQSEKGIRHLMASYINRKPCDFTKRLANMNYFSEEECPLDIFDLNPDHLNCCKKEQIKQRLNEIMAYHRYSGSIEYDEIENLLHSNYKNILIDGLDFYDLSIWGKEIDTAAQSILEENGIRCLVSKEEKEESYSPFKHGCIHEEDEEYIVKNKVGYMDIAGYTDGWDSCLPYVNLFLNYDVEDIRKDYLKIIHKAMFAKTAMLNKTGLWFLLIGNIPDFLDEVGIEVDWRKLYDIFLQFLKISAIWC</sequence>
<dbReference type="InterPro" id="IPR027417">
    <property type="entry name" value="P-loop_NTPase"/>
</dbReference>
<proteinExistence type="predicted"/>
<evidence type="ECO:0000313" key="1">
    <source>
        <dbReference type="EMBL" id="MEQ2359180.1"/>
    </source>
</evidence>
<accession>A0ABV1ALX9</accession>
<protein>
    <recommendedName>
        <fullName evidence="3">NACHT domain-containing protein</fullName>
    </recommendedName>
</protein>
<dbReference type="RefSeq" id="WP_287650129.1">
    <property type="nucleotide sequence ID" value="NZ_JBBMEI010000042.1"/>
</dbReference>
<dbReference type="Proteomes" id="UP001446032">
    <property type="component" value="Unassembled WGS sequence"/>
</dbReference>
<dbReference type="Gene3D" id="3.40.50.300">
    <property type="entry name" value="P-loop containing nucleotide triphosphate hydrolases"/>
    <property type="match status" value="1"/>
</dbReference>
<name>A0ABV1ALX9_9FIRM</name>
<reference evidence="1 2" key="1">
    <citation type="submission" date="2024-03" db="EMBL/GenBank/DDBJ databases">
        <title>Human intestinal bacterial collection.</title>
        <authorList>
            <person name="Pauvert C."/>
            <person name="Hitch T.C.A."/>
            <person name="Clavel T."/>
        </authorList>
    </citation>
    <scope>NUCLEOTIDE SEQUENCE [LARGE SCALE GENOMIC DNA]</scope>
    <source>
        <strain evidence="1 2">CLA-AA-H95</strain>
    </source>
</reference>
<evidence type="ECO:0008006" key="3">
    <source>
        <dbReference type="Google" id="ProtNLM"/>
    </source>
</evidence>
<dbReference type="EMBL" id="JBBMEI010000042">
    <property type="protein sequence ID" value="MEQ2359180.1"/>
    <property type="molecule type" value="Genomic_DNA"/>
</dbReference>
<organism evidence="1 2">
    <name type="scientific">Blautia intestinihominis</name>
    <dbReference type="NCBI Taxonomy" id="3133152"/>
    <lineage>
        <taxon>Bacteria</taxon>
        <taxon>Bacillati</taxon>
        <taxon>Bacillota</taxon>
        <taxon>Clostridia</taxon>
        <taxon>Lachnospirales</taxon>
        <taxon>Lachnospiraceae</taxon>
        <taxon>Blautia</taxon>
    </lineage>
</organism>